<evidence type="ECO:0000313" key="2">
    <source>
        <dbReference type="Proteomes" id="UP000004291"/>
    </source>
</evidence>
<dbReference type="Gene3D" id="1.10.10.10">
    <property type="entry name" value="Winged helix-like DNA-binding domain superfamily/Winged helix DNA-binding domain"/>
    <property type="match status" value="1"/>
</dbReference>
<dbReference type="Proteomes" id="UP000004291">
    <property type="component" value="Chromosome"/>
</dbReference>
<dbReference type="Pfam" id="PF11625">
    <property type="entry name" value="DUF3253"/>
    <property type="match status" value="1"/>
</dbReference>
<evidence type="ECO:0008006" key="3">
    <source>
        <dbReference type="Google" id="ProtNLM"/>
    </source>
</evidence>
<reference evidence="1 2" key="1">
    <citation type="submission" date="2007-10" db="EMBL/GenBank/DDBJ databases">
        <authorList>
            <person name="Wagner-Dobler I."/>
            <person name="Ferriera S."/>
            <person name="Johnson J."/>
            <person name="Kravitz S."/>
            <person name="Beeson K."/>
            <person name="Sutton G."/>
            <person name="Rogers Y.-H."/>
            <person name="Friedman R."/>
            <person name="Frazier M."/>
            <person name="Venter J.C."/>
        </authorList>
    </citation>
    <scope>NUCLEOTIDE SEQUENCE [LARGE SCALE GENOMIC DNA]</scope>
    <source>
        <strain evidence="1 2">DFL-43</strain>
    </source>
</reference>
<dbReference type="STRING" id="411684.HPDFL43_06927"/>
<name>A9DCS1_HOEPD</name>
<dbReference type="SUPFAM" id="SSF46785">
    <property type="entry name" value="Winged helix' DNA-binding domain"/>
    <property type="match status" value="1"/>
</dbReference>
<dbReference type="eggNOG" id="COG4338">
    <property type="taxonomic scope" value="Bacteria"/>
</dbReference>
<comment type="caution">
    <text evidence="1">The sequence shown here is derived from an EMBL/GenBank/DDBJ whole genome shotgun (WGS) entry which is preliminary data.</text>
</comment>
<dbReference type="AlphaFoldDB" id="A9DCS1"/>
<accession>A9DCS1</accession>
<reference evidence="1 2" key="2">
    <citation type="submission" date="2012-06" db="EMBL/GenBank/DDBJ databases">
        <authorList>
            <person name="Fiebig A."/>
        </authorList>
    </citation>
    <scope>NUCLEOTIDE SEQUENCE [LARGE SCALE GENOMIC DNA]</scope>
    <source>
        <strain evidence="1 2">DFL-43</strain>
    </source>
</reference>
<gene>
    <name evidence="1" type="ORF">HPDFL43_06927</name>
</gene>
<dbReference type="InterPro" id="IPR036388">
    <property type="entry name" value="WH-like_DNA-bd_sf"/>
</dbReference>
<dbReference type="EMBL" id="ABIA03000002">
    <property type="protein sequence ID" value="EDQ32194.1"/>
    <property type="molecule type" value="Genomic_DNA"/>
</dbReference>
<organism evidence="1 2">
    <name type="scientific">Hoeflea phototrophica (strain DSM 17068 / NCIMB 14078 / DFL-43)</name>
    <dbReference type="NCBI Taxonomy" id="411684"/>
    <lineage>
        <taxon>Bacteria</taxon>
        <taxon>Pseudomonadati</taxon>
        <taxon>Pseudomonadota</taxon>
        <taxon>Alphaproteobacteria</taxon>
        <taxon>Hyphomicrobiales</taxon>
        <taxon>Rhizobiaceae</taxon>
        <taxon>Hoeflea</taxon>
    </lineage>
</organism>
<dbReference type="InterPro" id="IPR021660">
    <property type="entry name" value="DUF3253"/>
</dbReference>
<evidence type="ECO:0000313" key="1">
    <source>
        <dbReference type="EMBL" id="EDQ32194.1"/>
    </source>
</evidence>
<dbReference type="OrthoDB" id="7631458at2"/>
<proteinExistence type="predicted"/>
<sequence length="102" mass="11213">MTSFQTPGQAPNAERLRSAIITLLSQRQPGKSICPSEAARSLAGPDEKNWRLLMKPIRQVAVEMATAGQIQILRKGKRVADPDSFRGVYRLALPDACKPANR</sequence>
<keyword evidence="2" id="KW-1185">Reference proteome</keyword>
<dbReference type="HOGENOM" id="CLU_136716_3_2_5"/>
<dbReference type="InterPro" id="IPR036390">
    <property type="entry name" value="WH_DNA-bd_sf"/>
</dbReference>
<protein>
    <recommendedName>
        <fullName evidence="3">DUF3253 domain-containing protein</fullName>
    </recommendedName>
</protein>
<dbReference type="RefSeq" id="WP_007197169.1">
    <property type="nucleotide sequence ID" value="NZ_CM002917.1"/>
</dbReference>